<protein>
    <submittedName>
        <fullName evidence="2">Uncharacterized protein</fullName>
    </submittedName>
</protein>
<feature type="chain" id="PRO_5047164862" evidence="1">
    <location>
        <begin position="17"/>
        <end position="215"/>
    </location>
</feature>
<sequence>MVGRHVTLALASLALAWRWWPSFVSSPQLRSSSSTRSTRSARWATLSNPNFFWGEGFEATDLEQAAARLAEGTGSDLWNKATFAPEDPPSHLPEGSKWTPLPKEQRWMSLKEFSEAQGSSGNVTEALFLVLSQGSGYLEKPKVDKALESWQSPDGSLNQMGWASSLFWAKAQIAFGYAWLYGMSSFCGYFFFFRPPLVIFLGIDLLPGVPQWWTS</sequence>
<keyword evidence="3" id="KW-1185">Reference proteome</keyword>
<keyword evidence="1" id="KW-0732">Signal</keyword>
<evidence type="ECO:0000256" key="1">
    <source>
        <dbReference type="SAM" id="SignalP"/>
    </source>
</evidence>
<dbReference type="Proteomes" id="UP001642464">
    <property type="component" value="Unassembled WGS sequence"/>
</dbReference>
<feature type="signal peptide" evidence="1">
    <location>
        <begin position="1"/>
        <end position="16"/>
    </location>
</feature>
<dbReference type="EMBL" id="CAXAMM010034224">
    <property type="protein sequence ID" value="CAK9072501.1"/>
    <property type="molecule type" value="Genomic_DNA"/>
</dbReference>
<name>A0ABP0P9Y3_9DINO</name>
<reference evidence="2 3" key="1">
    <citation type="submission" date="2024-02" db="EMBL/GenBank/DDBJ databases">
        <authorList>
            <person name="Chen Y."/>
            <person name="Shah S."/>
            <person name="Dougan E. K."/>
            <person name="Thang M."/>
            <person name="Chan C."/>
        </authorList>
    </citation>
    <scope>NUCLEOTIDE SEQUENCE [LARGE SCALE GENOMIC DNA]</scope>
</reference>
<accession>A0ABP0P9Y3</accession>
<evidence type="ECO:0000313" key="3">
    <source>
        <dbReference type="Proteomes" id="UP001642464"/>
    </source>
</evidence>
<evidence type="ECO:0000313" key="2">
    <source>
        <dbReference type="EMBL" id="CAK9072501.1"/>
    </source>
</evidence>
<comment type="caution">
    <text evidence="2">The sequence shown here is derived from an EMBL/GenBank/DDBJ whole genome shotgun (WGS) entry which is preliminary data.</text>
</comment>
<proteinExistence type="predicted"/>
<gene>
    <name evidence="2" type="ORF">SCF082_LOCUS35650</name>
</gene>
<organism evidence="2 3">
    <name type="scientific">Durusdinium trenchii</name>
    <dbReference type="NCBI Taxonomy" id="1381693"/>
    <lineage>
        <taxon>Eukaryota</taxon>
        <taxon>Sar</taxon>
        <taxon>Alveolata</taxon>
        <taxon>Dinophyceae</taxon>
        <taxon>Suessiales</taxon>
        <taxon>Symbiodiniaceae</taxon>
        <taxon>Durusdinium</taxon>
    </lineage>
</organism>